<sequence length="250" mass="26860">MMLLGLGLAGHPTAQAENVYLLSLAGGVTPRYEGSRDYQPVVLPVIAAEFDNGVFLNPLEGLGYRTQFSHGVFASVALGYDDGRSDEDRYLLPGSDHLKGMGDVPGSTLVLLQIGVRLPGDLSLSATLDQPITETGRGWGGRVDLAGPVWSKPSNQISLTGSVHAGSDRYAQTFFGVTDRQAANSRFDAYTPRGGVDSLRLTIDWTHVFTPHWMVKTTGGVSRLVGDAADSPIVQSKENYLAMTALVYRF</sequence>
<comment type="caution">
    <text evidence="6">The sequence shown here is derived from an EMBL/GenBank/DDBJ whole genome shotgun (WGS) entry which is preliminary data.</text>
</comment>
<evidence type="ECO:0000256" key="5">
    <source>
        <dbReference type="ARBA" id="ARBA00023237"/>
    </source>
</evidence>
<keyword evidence="3" id="KW-0732">Signal</keyword>
<proteinExistence type="inferred from homology"/>
<dbReference type="Proteomes" id="UP000023268">
    <property type="component" value="Unassembled WGS sequence"/>
</dbReference>
<evidence type="ECO:0000313" key="6">
    <source>
        <dbReference type="EMBL" id="EYC51387.1"/>
    </source>
</evidence>
<dbReference type="EMBL" id="JEMG01000001">
    <property type="protein sequence ID" value="EYC51387.1"/>
    <property type="molecule type" value="Genomic_DNA"/>
</dbReference>
<dbReference type="STRING" id="1458275.AZ34_10040"/>
<dbReference type="InterPro" id="IPR010583">
    <property type="entry name" value="MipA"/>
</dbReference>
<accession>A0A016XIJ4</accession>
<protein>
    <submittedName>
        <fullName evidence="6">Structural protein MipA</fullName>
    </submittedName>
</protein>
<evidence type="ECO:0000256" key="1">
    <source>
        <dbReference type="ARBA" id="ARBA00004442"/>
    </source>
</evidence>
<evidence type="ECO:0000256" key="4">
    <source>
        <dbReference type="ARBA" id="ARBA00023136"/>
    </source>
</evidence>
<keyword evidence="5" id="KW-0998">Cell outer membrane</keyword>
<evidence type="ECO:0000256" key="3">
    <source>
        <dbReference type="ARBA" id="ARBA00022729"/>
    </source>
</evidence>
<name>A0A016XIJ4_9BURK</name>
<dbReference type="GO" id="GO:0009279">
    <property type="term" value="C:cell outer membrane"/>
    <property type="evidence" value="ECO:0007669"/>
    <property type="project" value="UniProtKB-SubCell"/>
</dbReference>
<comment type="similarity">
    <text evidence="2">Belongs to the MipA/OmpV family.</text>
</comment>
<evidence type="ECO:0000256" key="2">
    <source>
        <dbReference type="ARBA" id="ARBA00005722"/>
    </source>
</evidence>
<reference evidence="6 7" key="1">
    <citation type="submission" date="2014-02" db="EMBL/GenBank/DDBJ databases">
        <title>Draft Genome of Hylemonella gracilis isolated from the Niagara River.</title>
        <authorList>
            <person name="Pawlowski D.R."/>
            <person name="Koudelka G.B."/>
        </authorList>
    </citation>
    <scope>NUCLEOTIDE SEQUENCE [LARGE SCALE GENOMIC DNA]</scope>
    <source>
        <strain evidence="6 7">Niagara R</strain>
    </source>
</reference>
<dbReference type="PANTHER" id="PTHR38776:SF1">
    <property type="entry name" value="MLTA-INTERACTING PROTEIN-RELATED"/>
    <property type="match status" value="1"/>
</dbReference>
<dbReference type="PANTHER" id="PTHR38776">
    <property type="entry name" value="MLTA-INTERACTING PROTEIN-RELATED"/>
    <property type="match status" value="1"/>
</dbReference>
<evidence type="ECO:0000313" key="7">
    <source>
        <dbReference type="Proteomes" id="UP000023268"/>
    </source>
</evidence>
<gene>
    <name evidence="6" type="ORF">AZ34_10040</name>
</gene>
<keyword evidence="4" id="KW-0472">Membrane</keyword>
<dbReference type="eggNOG" id="COG3713">
    <property type="taxonomic scope" value="Bacteria"/>
</dbReference>
<organism evidence="6 7">
    <name type="scientific">Hylemonella gracilis str. Niagara R</name>
    <dbReference type="NCBI Taxonomy" id="1458275"/>
    <lineage>
        <taxon>Bacteria</taxon>
        <taxon>Pseudomonadati</taxon>
        <taxon>Pseudomonadota</taxon>
        <taxon>Betaproteobacteria</taxon>
        <taxon>Burkholderiales</taxon>
        <taxon>Comamonadaceae</taxon>
        <taxon>Hylemonella</taxon>
    </lineage>
</organism>
<dbReference type="AlphaFoldDB" id="A0A016XIJ4"/>
<dbReference type="Pfam" id="PF06629">
    <property type="entry name" value="MipA"/>
    <property type="match status" value="1"/>
</dbReference>
<comment type="subcellular location">
    <subcellularLocation>
        <location evidence="1">Cell outer membrane</location>
    </subcellularLocation>
</comment>